<name>A0A6S6I1D6_9FIRM</name>
<feature type="transmembrane region" description="Helical" evidence="1">
    <location>
        <begin position="105"/>
        <end position="122"/>
    </location>
</feature>
<feature type="transmembrane region" description="Helical" evidence="1">
    <location>
        <begin position="288"/>
        <end position="311"/>
    </location>
</feature>
<dbReference type="AlphaFoldDB" id="A0A6S6I1D6"/>
<feature type="domain" description="Acyltransferase 3" evidence="2">
    <location>
        <begin position="8"/>
        <end position="311"/>
    </location>
</feature>
<keyword evidence="3" id="KW-0808">Transferase</keyword>
<evidence type="ECO:0000259" key="2">
    <source>
        <dbReference type="Pfam" id="PF01757"/>
    </source>
</evidence>
<sequence>MAKEKLRSIQLLKCIAAIMVLNSHFESVYPIPALATGGALANGVFFIVSGFLVSGFNKPFLVWYSKRLGRLWIGIVLVSLFQILVGYTALGTPMDWISTFFIPKYYWFATALAIFYPILYLLKKKEMFDKGGLKWVTITVVLLYFVSYSFLDTSVWVVETKRLDSFAGLFKLIYYFYIMYLGLYIKFNNTENKKMKHPGRVAIVSFVSMYIMKAVMVRIPTLMHFQFLNQLSVLFFSVSMLLFSLYQEKLISQILSNSVFTNVVNGISKITWEIYLVQFMVINSLNSYIFPVNFIMIIIVVIVAAIILNVLSQWVYQKLFKG</sequence>
<feature type="transmembrane region" description="Helical" evidence="1">
    <location>
        <begin position="259"/>
        <end position="282"/>
    </location>
</feature>
<feature type="transmembrane region" description="Helical" evidence="1">
    <location>
        <begin position="134"/>
        <end position="151"/>
    </location>
</feature>
<protein>
    <submittedName>
        <fullName evidence="3">Acyltransferase family protein</fullName>
    </submittedName>
</protein>
<accession>A0A6S6I1D6</accession>
<evidence type="ECO:0000313" key="3">
    <source>
        <dbReference type="EMBL" id="BCB22838.1"/>
    </source>
</evidence>
<feature type="transmembrane region" description="Helical" evidence="1">
    <location>
        <begin position="166"/>
        <end position="187"/>
    </location>
</feature>
<keyword evidence="3" id="KW-0012">Acyltransferase</keyword>
<feature type="transmembrane region" description="Helical" evidence="1">
    <location>
        <begin position="68"/>
        <end position="90"/>
    </location>
</feature>
<keyword evidence="1" id="KW-1133">Transmembrane helix</keyword>
<keyword evidence="1" id="KW-0472">Membrane</keyword>
<dbReference type="InterPro" id="IPR002656">
    <property type="entry name" value="Acyl_transf_3_dom"/>
</dbReference>
<dbReference type="EMBL" id="LC528617">
    <property type="protein sequence ID" value="BCB22838.1"/>
    <property type="molecule type" value="Genomic_DNA"/>
</dbReference>
<feature type="transmembrane region" description="Helical" evidence="1">
    <location>
        <begin position="227"/>
        <end position="247"/>
    </location>
</feature>
<feature type="transmembrane region" description="Helical" evidence="1">
    <location>
        <begin position="31"/>
        <end position="56"/>
    </location>
</feature>
<reference evidence="3" key="1">
    <citation type="submission" date="2020-02" db="EMBL/GenBank/DDBJ databases">
        <title>Development of a multiplex PCR-based assay for rapid serotyping of Erysipelothrix species.</title>
        <authorList>
            <person name="Shimoji Y."/>
            <person name="Shiraiwa K."/>
            <person name="Tominaga H."/>
            <person name="Nishikawa S."/>
            <person name="Eguchi M."/>
            <person name="Hikono H."/>
            <person name="Ogawa Y."/>
        </authorList>
    </citation>
    <scope>NUCLEOTIDE SEQUENCE</scope>
    <source>
        <strain evidence="3">KS20A</strain>
    </source>
</reference>
<organism evidence="3">
    <name type="scientific">Erysipelothrix tonsillarum</name>
    <dbReference type="NCBI Taxonomy" id="38402"/>
    <lineage>
        <taxon>Bacteria</taxon>
        <taxon>Bacillati</taxon>
        <taxon>Bacillota</taxon>
        <taxon>Erysipelotrichia</taxon>
        <taxon>Erysipelotrichales</taxon>
        <taxon>Erysipelotrichaceae</taxon>
        <taxon>Erysipelothrix</taxon>
    </lineage>
</organism>
<evidence type="ECO:0000256" key="1">
    <source>
        <dbReference type="SAM" id="Phobius"/>
    </source>
</evidence>
<proteinExistence type="predicted"/>
<feature type="transmembrane region" description="Helical" evidence="1">
    <location>
        <begin position="199"/>
        <end position="221"/>
    </location>
</feature>
<dbReference type="GO" id="GO:0016747">
    <property type="term" value="F:acyltransferase activity, transferring groups other than amino-acyl groups"/>
    <property type="evidence" value="ECO:0007669"/>
    <property type="project" value="InterPro"/>
</dbReference>
<dbReference type="Pfam" id="PF01757">
    <property type="entry name" value="Acyl_transf_3"/>
    <property type="match status" value="1"/>
</dbReference>
<keyword evidence="1" id="KW-0812">Transmembrane</keyword>